<evidence type="ECO:0000256" key="6">
    <source>
        <dbReference type="ARBA" id="ARBA00023125"/>
    </source>
</evidence>
<evidence type="ECO:0000313" key="11">
    <source>
        <dbReference type="EMBL" id="KAJ4920114.1"/>
    </source>
</evidence>
<evidence type="ECO:0000256" key="3">
    <source>
        <dbReference type="ARBA" id="ARBA00022737"/>
    </source>
</evidence>
<dbReference type="PROSITE" id="PS00478">
    <property type="entry name" value="LIM_DOMAIN_1"/>
    <property type="match status" value="1"/>
</dbReference>
<dbReference type="SMART" id="SM00132">
    <property type="entry name" value="LIM"/>
    <property type="match status" value="1"/>
</dbReference>
<comment type="subcellular location">
    <subcellularLocation>
        <location evidence="1">Nucleus</location>
    </subcellularLocation>
</comment>
<dbReference type="CDD" id="cd09371">
    <property type="entry name" value="LIM1_Lmx1b"/>
    <property type="match status" value="1"/>
</dbReference>
<keyword evidence="2 9" id="KW-0479">Metal-binding</keyword>
<dbReference type="PANTHER" id="PTHR24208:SF166">
    <property type="entry name" value="LIM HOMEOBOX TRANSCRIPTION FACTOR 1 ALPHA, ISOFORM B"/>
    <property type="match status" value="1"/>
</dbReference>
<evidence type="ECO:0000256" key="4">
    <source>
        <dbReference type="ARBA" id="ARBA00022833"/>
    </source>
</evidence>
<dbReference type="GO" id="GO:0046872">
    <property type="term" value="F:metal ion binding"/>
    <property type="evidence" value="ECO:0007669"/>
    <property type="project" value="UniProtKB-KW"/>
</dbReference>
<evidence type="ECO:0000256" key="8">
    <source>
        <dbReference type="ARBA" id="ARBA00023242"/>
    </source>
</evidence>
<proteinExistence type="predicted"/>
<evidence type="ECO:0000256" key="1">
    <source>
        <dbReference type="ARBA" id="ARBA00004123"/>
    </source>
</evidence>
<keyword evidence="7" id="KW-0371">Homeobox</keyword>
<dbReference type="EMBL" id="JAPTMU010000223">
    <property type="protein sequence ID" value="KAJ4920114.1"/>
    <property type="molecule type" value="Genomic_DNA"/>
</dbReference>
<evidence type="ECO:0000256" key="9">
    <source>
        <dbReference type="PROSITE-ProRule" id="PRU00125"/>
    </source>
</evidence>
<keyword evidence="6" id="KW-0238">DNA-binding</keyword>
<dbReference type="GO" id="GO:0005634">
    <property type="term" value="C:nucleus"/>
    <property type="evidence" value="ECO:0007669"/>
    <property type="project" value="UniProtKB-SubCell"/>
</dbReference>
<dbReference type="GO" id="GO:0000981">
    <property type="term" value="F:DNA-binding transcription factor activity, RNA polymerase II-specific"/>
    <property type="evidence" value="ECO:0007669"/>
    <property type="project" value="TreeGrafter"/>
</dbReference>
<dbReference type="GO" id="GO:0030182">
    <property type="term" value="P:neuron differentiation"/>
    <property type="evidence" value="ECO:0007669"/>
    <property type="project" value="TreeGrafter"/>
</dbReference>
<keyword evidence="12" id="KW-1185">Reference proteome</keyword>
<evidence type="ECO:0000256" key="2">
    <source>
        <dbReference type="ARBA" id="ARBA00022723"/>
    </source>
</evidence>
<keyword evidence="5 9" id="KW-0440">LIM domain</keyword>
<sequence length="81" mass="9155">MLHDIKVEADPGSLDLLTGGASPQQAVCEGCSRIISDRFLMRVNDTSWHERCLQCAACQQPLTNTCYSRDTRLYCRADYQQ</sequence>
<dbReference type="InterPro" id="IPR050453">
    <property type="entry name" value="LIM_Homeobox_TF"/>
</dbReference>
<dbReference type="FunFam" id="2.10.110.10:FF:000006">
    <property type="entry name" value="LIM homeobox transcription factor 1-beta"/>
    <property type="match status" value="1"/>
</dbReference>
<dbReference type="AlphaFoldDB" id="A0AAD6F3G2"/>
<dbReference type="PANTHER" id="PTHR24208">
    <property type="entry name" value="LIM/HOMEOBOX PROTEIN LHX"/>
    <property type="match status" value="1"/>
</dbReference>
<dbReference type="PROSITE" id="PS50023">
    <property type="entry name" value="LIM_DOMAIN_2"/>
    <property type="match status" value="1"/>
</dbReference>
<protein>
    <recommendedName>
        <fullName evidence="10">LIM zinc-binding domain-containing protein</fullName>
    </recommendedName>
</protein>
<reference evidence="11" key="1">
    <citation type="submission" date="2022-11" db="EMBL/GenBank/DDBJ databases">
        <title>Chromosome-level genome of Pogonophryne albipinna.</title>
        <authorList>
            <person name="Jo E."/>
        </authorList>
    </citation>
    <scope>NUCLEOTIDE SEQUENCE</scope>
    <source>
        <strain evidence="11">SGF0006</strain>
        <tissue evidence="11">Muscle</tissue>
    </source>
</reference>
<dbReference type="GO" id="GO:0000977">
    <property type="term" value="F:RNA polymerase II transcription regulatory region sequence-specific DNA binding"/>
    <property type="evidence" value="ECO:0007669"/>
    <property type="project" value="TreeGrafter"/>
</dbReference>
<dbReference type="Pfam" id="PF00412">
    <property type="entry name" value="LIM"/>
    <property type="match status" value="1"/>
</dbReference>
<evidence type="ECO:0000259" key="10">
    <source>
        <dbReference type="PROSITE" id="PS50023"/>
    </source>
</evidence>
<accession>A0AAD6F3G2</accession>
<gene>
    <name evidence="11" type="ORF">JOQ06_024513</name>
</gene>
<evidence type="ECO:0000256" key="7">
    <source>
        <dbReference type="ARBA" id="ARBA00023155"/>
    </source>
</evidence>
<dbReference type="Gene3D" id="2.10.110.10">
    <property type="entry name" value="Cysteine Rich Protein"/>
    <property type="match status" value="1"/>
</dbReference>
<keyword evidence="4 9" id="KW-0862">Zinc</keyword>
<evidence type="ECO:0000313" key="12">
    <source>
        <dbReference type="Proteomes" id="UP001219934"/>
    </source>
</evidence>
<dbReference type="SUPFAM" id="SSF57716">
    <property type="entry name" value="Glucocorticoid receptor-like (DNA-binding domain)"/>
    <property type="match status" value="2"/>
</dbReference>
<name>A0AAD6F3G2_9TELE</name>
<organism evidence="11 12">
    <name type="scientific">Pogonophryne albipinna</name>
    <dbReference type="NCBI Taxonomy" id="1090488"/>
    <lineage>
        <taxon>Eukaryota</taxon>
        <taxon>Metazoa</taxon>
        <taxon>Chordata</taxon>
        <taxon>Craniata</taxon>
        <taxon>Vertebrata</taxon>
        <taxon>Euteleostomi</taxon>
        <taxon>Actinopterygii</taxon>
        <taxon>Neopterygii</taxon>
        <taxon>Teleostei</taxon>
        <taxon>Neoteleostei</taxon>
        <taxon>Acanthomorphata</taxon>
        <taxon>Eupercaria</taxon>
        <taxon>Perciformes</taxon>
        <taxon>Notothenioidei</taxon>
        <taxon>Pogonophryne</taxon>
    </lineage>
</organism>
<keyword evidence="3" id="KW-0677">Repeat</keyword>
<evidence type="ECO:0000256" key="5">
    <source>
        <dbReference type="ARBA" id="ARBA00023038"/>
    </source>
</evidence>
<comment type="caution">
    <text evidence="11">The sequence shown here is derived from an EMBL/GenBank/DDBJ whole genome shotgun (WGS) entry which is preliminary data.</text>
</comment>
<dbReference type="Proteomes" id="UP001219934">
    <property type="component" value="Unassembled WGS sequence"/>
</dbReference>
<dbReference type="InterPro" id="IPR001781">
    <property type="entry name" value="Znf_LIM"/>
</dbReference>
<keyword evidence="8" id="KW-0539">Nucleus</keyword>
<feature type="domain" description="LIM zinc-binding" evidence="10">
    <location>
        <begin position="26"/>
        <end position="81"/>
    </location>
</feature>